<accession>A0A0W8E826</accession>
<gene>
    <name evidence="1" type="ORF">ASZ90_018020</name>
</gene>
<name>A0A0W8E826_9ZZZZ</name>
<comment type="caution">
    <text evidence="1">The sequence shown here is derived from an EMBL/GenBank/DDBJ whole genome shotgun (WGS) entry which is preliminary data.</text>
</comment>
<protein>
    <submittedName>
        <fullName evidence="1">Uncharacterized protein</fullName>
    </submittedName>
</protein>
<proteinExistence type="predicted"/>
<evidence type="ECO:0000313" key="1">
    <source>
        <dbReference type="EMBL" id="KUG04529.1"/>
    </source>
</evidence>
<dbReference type="EMBL" id="LNQE01001845">
    <property type="protein sequence ID" value="KUG04529.1"/>
    <property type="molecule type" value="Genomic_DNA"/>
</dbReference>
<reference evidence="1" key="1">
    <citation type="journal article" date="2015" name="Proc. Natl. Acad. Sci. U.S.A.">
        <title>Networks of energetic and metabolic interactions define dynamics in microbial communities.</title>
        <authorList>
            <person name="Embree M."/>
            <person name="Liu J.K."/>
            <person name="Al-Bassam M.M."/>
            <person name="Zengler K."/>
        </authorList>
    </citation>
    <scope>NUCLEOTIDE SEQUENCE</scope>
</reference>
<organism evidence="1">
    <name type="scientific">hydrocarbon metagenome</name>
    <dbReference type="NCBI Taxonomy" id="938273"/>
    <lineage>
        <taxon>unclassified sequences</taxon>
        <taxon>metagenomes</taxon>
        <taxon>ecological metagenomes</taxon>
    </lineage>
</organism>
<sequence>MFLSPDTPILDISQINIEKIRAFIIKLLDVHTLEIDDPFALNIYNKGIRPRYSGVDKMDVEDSTLNNWFIDRSTADIYRLTTASEEQFERYLDLVDLEASQTLLKLGSIAAKYDLYPADYNENGIKKITDAAEREHFEKFFLDGVVLNSAFQLLAGVYYQIHGKLYVIKT</sequence>
<dbReference type="AlphaFoldDB" id="A0A0W8E826"/>